<feature type="region of interest" description="Disordered" evidence="5">
    <location>
        <begin position="117"/>
        <end position="136"/>
    </location>
</feature>
<evidence type="ECO:0000256" key="5">
    <source>
        <dbReference type="SAM" id="MobiDB-lite"/>
    </source>
</evidence>
<reference evidence="6" key="1">
    <citation type="submission" date="2020-04" db="EMBL/GenBank/DDBJ databases">
        <authorList>
            <person name="Zhang T."/>
        </authorList>
    </citation>
    <scope>NUCLEOTIDE SEQUENCE</scope>
    <source>
        <strain evidence="6">HKST-UBA02</strain>
    </source>
</reference>
<comment type="caution">
    <text evidence="6">The sequence shown here is derived from an EMBL/GenBank/DDBJ whole genome shotgun (WGS) entry which is preliminary data.</text>
</comment>
<dbReference type="SUPFAM" id="SSF46785">
    <property type="entry name" value="Winged helix' DNA-binding domain"/>
    <property type="match status" value="1"/>
</dbReference>
<evidence type="ECO:0000313" key="7">
    <source>
        <dbReference type="Proteomes" id="UP000739538"/>
    </source>
</evidence>
<sequence length="136" mass="15308">MALPDLSRFELQCLRLLCKLGDATVRDVHDSLPDGPSYSTVRKIVERLEEKDAVERVRLDGKAWVYRAKVSAAQMIRKEIRQFLDVMFDGAAAPLVAHLAEMDAVSLEELRLVEEQLATNDRPDESVEAPDRETAS</sequence>
<feature type="compositionally biased region" description="Basic and acidic residues" evidence="5">
    <location>
        <begin position="121"/>
        <end position="136"/>
    </location>
</feature>
<dbReference type="Gene3D" id="1.10.10.10">
    <property type="entry name" value="Winged helix-like DNA-binding domain superfamily/Winged helix DNA-binding domain"/>
    <property type="match status" value="1"/>
</dbReference>
<keyword evidence="4" id="KW-0804">Transcription</keyword>
<name>A0A956SC97_UNCEI</name>
<evidence type="ECO:0000256" key="4">
    <source>
        <dbReference type="ARBA" id="ARBA00023163"/>
    </source>
</evidence>
<reference evidence="6" key="2">
    <citation type="journal article" date="2021" name="Microbiome">
        <title>Successional dynamics and alternative stable states in a saline activated sludge microbial community over 9 years.</title>
        <authorList>
            <person name="Wang Y."/>
            <person name="Ye J."/>
            <person name="Ju F."/>
            <person name="Liu L."/>
            <person name="Boyd J.A."/>
            <person name="Deng Y."/>
            <person name="Parks D.H."/>
            <person name="Jiang X."/>
            <person name="Yin X."/>
            <person name="Woodcroft B.J."/>
            <person name="Tyson G.W."/>
            <person name="Hugenholtz P."/>
            <person name="Polz M.F."/>
            <person name="Zhang T."/>
        </authorList>
    </citation>
    <scope>NUCLEOTIDE SEQUENCE</scope>
    <source>
        <strain evidence="6">HKST-UBA02</strain>
    </source>
</reference>
<evidence type="ECO:0000256" key="3">
    <source>
        <dbReference type="ARBA" id="ARBA00023125"/>
    </source>
</evidence>
<protein>
    <submittedName>
        <fullName evidence="6">BlaI/MecI/CopY family transcriptional regulator</fullName>
    </submittedName>
</protein>
<dbReference type="InterPro" id="IPR036390">
    <property type="entry name" value="WH_DNA-bd_sf"/>
</dbReference>
<dbReference type="Proteomes" id="UP000739538">
    <property type="component" value="Unassembled WGS sequence"/>
</dbReference>
<comment type="similarity">
    <text evidence="1">Belongs to the BlaI transcriptional regulatory family.</text>
</comment>
<dbReference type="InterPro" id="IPR005650">
    <property type="entry name" value="BlaI_family"/>
</dbReference>
<evidence type="ECO:0000256" key="2">
    <source>
        <dbReference type="ARBA" id="ARBA00023015"/>
    </source>
</evidence>
<keyword evidence="2" id="KW-0805">Transcription regulation</keyword>
<gene>
    <name evidence="6" type="ORF">KDA27_05450</name>
</gene>
<accession>A0A956SC97</accession>
<dbReference type="Pfam" id="PF03965">
    <property type="entry name" value="Penicillinase_R"/>
    <property type="match status" value="1"/>
</dbReference>
<dbReference type="EMBL" id="JAGQHS010000018">
    <property type="protein sequence ID" value="MCA9755227.1"/>
    <property type="molecule type" value="Genomic_DNA"/>
</dbReference>
<keyword evidence="3" id="KW-0238">DNA-binding</keyword>
<dbReference type="Gene3D" id="1.10.4040.10">
    <property type="entry name" value="Penicillinase repressor domain"/>
    <property type="match status" value="1"/>
</dbReference>
<dbReference type="InterPro" id="IPR036388">
    <property type="entry name" value="WH-like_DNA-bd_sf"/>
</dbReference>
<organism evidence="6 7">
    <name type="scientific">Eiseniibacteriota bacterium</name>
    <dbReference type="NCBI Taxonomy" id="2212470"/>
    <lineage>
        <taxon>Bacteria</taxon>
        <taxon>Candidatus Eiseniibacteriota</taxon>
    </lineage>
</organism>
<evidence type="ECO:0000256" key="1">
    <source>
        <dbReference type="ARBA" id="ARBA00011046"/>
    </source>
</evidence>
<evidence type="ECO:0000313" key="6">
    <source>
        <dbReference type="EMBL" id="MCA9755227.1"/>
    </source>
</evidence>
<dbReference type="GO" id="GO:0045892">
    <property type="term" value="P:negative regulation of DNA-templated transcription"/>
    <property type="evidence" value="ECO:0007669"/>
    <property type="project" value="InterPro"/>
</dbReference>
<dbReference type="AlphaFoldDB" id="A0A956SC97"/>
<dbReference type="GO" id="GO:0003677">
    <property type="term" value="F:DNA binding"/>
    <property type="evidence" value="ECO:0007669"/>
    <property type="project" value="UniProtKB-KW"/>
</dbReference>
<dbReference type="PIRSF" id="PIRSF019455">
    <property type="entry name" value="CopR_AtkY"/>
    <property type="match status" value="1"/>
</dbReference>
<proteinExistence type="inferred from homology"/>